<dbReference type="GO" id="GO:0016020">
    <property type="term" value="C:membrane"/>
    <property type="evidence" value="ECO:0007669"/>
    <property type="project" value="TreeGrafter"/>
</dbReference>
<dbReference type="Gene3D" id="1.10.390.10">
    <property type="entry name" value="Neutral Protease Domain 2"/>
    <property type="match status" value="1"/>
</dbReference>
<evidence type="ECO:0000259" key="4">
    <source>
        <dbReference type="Pfam" id="PF17900"/>
    </source>
</evidence>
<dbReference type="STRING" id="7159.Q17DF8"/>
<dbReference type="SUPFAM" id="SSF63737">
    <property type="entry name" value="Leukotriene A4 hydrolase N-terminal domain"/>
    <property type="match status" value="1"/>
</dbReference>
<sequence>MAYPLSLILSLMLSMSPESGIVKLPRACLPEHYELEIDLSNSHDAIPEVKGNVQIRINCVADTNNLTVNWKQLFIAEDSVSITTFDDKKSKNLIKVSKVNYQPDRDFIVFTFDQTLKKGSKYVLDINFANILELQSTALYKSSYYDSTEESIISTVLTNLYPMNARMVFPCFDEPDLKATFNLSLIYSPFYNAISNLVYVEDRNKKHSSETSACRKFSSQSPIAPHQLAFSINNYGEMEETESHNLVIEGITNDHFEELATAVNYTAFLMERFNDVLGVEYPSEKLTLMTINGNSWEFSGGNGLLGVPNVINDEEHLSIHLARGLIRHILSSRLTLNSWTELWLVEGLAWYIGYEVLADKYPEASAQCWEVSRLDSKLTLQTNYSIVSSSLLNEIGLSAFCVFSDLASFIGKTSFIRGIKLLIDSSSKKEIDVETISNSFVNAFLQKRDLMEVFEKRSTNVEAPLKVLYDIPTYELIAKQLAGPNNVSTYDRIQLIQDALEFAWMGTVNYSVVLKLINYLRNETDYYSWQAALYHFDRIWNILGDDPRKNEYEKFLRMLVSPIYGKLKAWKEADKLSEKTRNLHSLLSIWACRLNLDNC</sequence>
<dbReference type="GO" id="GO:0008270">
    <property type="term" value="F:zinc ion binding"/>
    <property type="evidence" value="ECO:0007669"/>
    <property type="project" value="TreeGrafter"/>
</dbReference>
<reference evidence="5" key="3">
    <citation type="submission" date="2012-09" db="EMBL/GenBank/DDBJ databases">
        <authorList>
            <consortium name="VectorBase"/>
        </authorList>
    </citation>
    <scope>NUCLEOTIDE SEQUENCE</scope>
    <source>
        <strain evidence="5">Liverpool</strain>
    </source>
</reference>
<name>Q17DF8_AEDAE</name>
<feature type="non-terminal residue" evidence="5">
    <location>
        <position position="1"/>
    </location>
</feature>
<feature type="signal peptide" evidence="2">
    <location>
        <begin position="1"/>
        <end position="20"/>
    </location>
</feature>
<dbReference type="GO" id="GO:0006508">
    <property type="term" value="P:proteolysis"/>
    <property type="evidence" value="ECO:0007669"/>
    <property type="project" value="InterPro"/>
</dbReference>
<feature type="chain" id="PRO_5014307846" evidence="2">
    <location>
        <begin position="21"/>
        <end position="599"/>
    </location>
</feature>
<dbReference type="PaxDb" id="7159-AAEL004226-PA"/>
<dbReference type="Proteomes" id="UP000682892">
    <property type="component" value="Chromosome 3"/>
</dbReference>
<dbReference type="GO" id="GO:0005737">
    <property type="term" value="C:cytoplasm"/>
    <property type="evidence" value="ECO:0007669"/>
    <property type="project" value="TreeGrafter"/>
</dbReference>
<dbReference type="Gene3D" id="1.25.50.20">
    <property type="match status" value="1"/>
</dbReference>
<dbReference type="HOGENOM" id="CLU_456049_0_0_1"/>
<evidence type="ECO:0000256" key="1">
    <source>
        <dbReference type="ARBA" id="ARBA00010136"/>
    </source>
</evidence>
<dbReference type="Pfam" id="PF17900">
    <property type="entry name" value="Peptidase_M1_N"/>
    <property type="match status" value="1"/>
</dbReference>
<protein>
    <submittedName>
        <fullName evidence="5">AAEL004226-PA</fullName>
    </submittedName>
</protein>
<evidence type="ECO:0000256" key="2">
    <source>
        <dbReference type="SAM" id="SignalP"/>
    </source>
</evidence>
<dbReference type="PANTHER" id="PTHR11533:SF294">
    <property type="entry name" value="THYROTROPIN-RELEASING HORMONE-DEGRADING ECTOENZYME"/>
    <property type="match status" value="1"/>
</dbReference>
<feature type="domain" description="Aminopeptidase N-like N-terminal" evidence="4">
    <location>
        <begin position="30"/>
        <end position="218"/>
    </location>
</feature>
<dbReference type="EMBL" id="CH477295">
    <property type="protein sequence ID" value="EAT44426.1"/>
    <property type="molecule type" value="Genomic_DNA"/>
</dbReference>
<dbReference type="Gene3D" id="2.60.40.1730">
    <property type="entry name" value="tricorn interacting facor f3 domain"/>
    <property type="match status" value="1"/>
</dbReference>
<dbReference type="InterPro" id="IPR027268">
    <property type="entry name" value="Peptidase_M4/M1_CTD_sf"/>
</dbReference>
<comment type="similarity">
    <text evidence="1">Belongs to the peptidase M1 family.</text>
</comment>
<dbReference type="GO" id="GO:0005615">
    <property type="term" value="C:extracellular space"/>
    <property type="evidence" value="ECO:0007669"/>
    <property type="project" value="TreeGrafter"/>
</dbReference>
<dbReference type="GO" id="GO:0043171">
    <property type="term" value="P:peptide catabolic process"/>
    <property type="evidence" value="ECO:0007669"/>
    <property type="project" value="TreeGrafter"/>
</dbReference>
<dbReference type="InterPro" id="IPR024571">
    <property type="entry name" value="ERAP1-like_C_dom"/>
</dbReference>
<dbReference type="InterPro" id="IPR042097">
    <property type="entry name" value="Aminopeptidase_N-like_N_sf"/>
</dbReference>
<evidence type="ECO:0000313" key="5">
    <source>
        <dbReference type="EMBL" id="EAT44426.1"/>
    </source>
</evidence>
<reference evidence="5" key="2">
    <citation type="journal article" date="2007" name="Science">
        <title>Genome sequence of Aedes aegypti, a major arbovirus vector.</title>
        <authorList>
            <person name="Nene V."/>
            <person name="Wortman J.R."/>
            <person name="Lawson D."/>
            <person name="Haas B."/>
            <person name="Kodira C."/>
            <person name="Tu Z.J."/>
            <person name="Loftus B."/>
            <person name="Xi Z."/>
            <person name="Megy K."/>
            <person name="Grabherr M."/>
            <person name="Ren Q."/>
            <person name="Zdobnov E.M."/>
            <person name="Lobo N.F."/>
            <person name="Campbell K.S."/>
            <person name="Brown S.E."/>
            <person name="Bonaldo M.F."/>
            <person name="Zhu J."/>
            <person name="Sinkins S.P."/>
            <person name="Hogenkamp D.G."/>
            <person name="Amedeo P."/>
            <person name="Arensburger P."/>
            <person name="Atkinson P.W."/>
            <person name="Bidwell S."/>
            <person name="Biedler J."/>
            <person name="Birney E."/>
            <person name="Bruggner R.V."/>
            <person name="Costas J."/>
            <person name="Coy M.R."/>
            <person name="Crabtree J."/>
            <person name="Crawford M."/>
            <person name="Debruyn B."/>
            <person name="Decaprio D."/>
            <person name="Eiglmeier K."/>
            <person name="Eisenstadt E."/>
            <person name="El-Dorry H."/>
            <person name="Gelbart W.M."/>
            <person name="Gomes S.L."/>
            <person name="Hammond M."/>
            <person name="Hannick L.I."/>
            <person name="Hogan J.R."/>
            <person name="Holmes M.H."/>
            <person name="Jaffe D."/>
            <person name="Johnston J.S."/>
            <person name="Kennedy R.C."/>
            <person name="Koo H."/>
            <person name="Kravitz S."/>
            <person name="Kriventseva E.V."/>
            <person name="Kulp D."/>
            <person name="Labutti K."/>
            <person name="Lee E."/>
            <person name="Li S."/>
            <person name="Lovin D.D."/>
            <person name="Mao C."/>
            <person name="Mauceli E."/>
            <person name="Menck C.F."/>
            <person name="Miller J.R."/>
            <person name="Montgomery P."/>
            <person name="Mori A."/>
            <person name="Nascimento A.L."/>
            <person name="Naveira H.F."/>
            <person name="Nusbaum C."/>
            <person name="O'leary S."/>
            <person name="Orvis J."/>
            <person name="Pertea M."/>
            <person name="Quesneville H."/>
            <person name="Reidenbach K.R."/>
            <person name="Rogers Y.H."/>
            <person name="Roth C.W."/>
            <person name="Schneider J.R."/>
            <person name="Schatz M."/>
            <person name="Shumway M."/>
            <person name="Stanke M."/>
            <person name="Stinson E.O."/>
            <person name="Tubio J.M."/>
            <person name="Vanzee J.P."/>
            <person name="Verjovski-Almeida S."/>
            <person name="Werner D."/>
            <person name="White O."/>
            <person name="Wyder S."/>
            <person name="Zeng Q."/>
            <person name="Zhao Q."/>
            <person name="Zhao Y."/>
            <person name="Hill C.A."/>
            <person name="Raikhel A.S."/>
            <person name="Soares M.B."/>
            <person name="Knudson D.L."/>
            <person name="Lee N.H."/>
            <person name="Galagan J."/>
            <person name="Salzberg S.L."/>
            <person name="Paulsen I.T."/>
            <person name="Dimopoulos G."/>
            <person name="Collins F.H."/>
            <person name="Birren B."/>
            <person name="Fraser-Liggett C.M."/>
            <person name="Severson D.W."/>
        </authorList>
    </citation>
    <scope>NUCLEOTIDE SEQUENCE [LARGE SCALE GENOMIC DNA]</scope>
    <source>
        <strain evidence="5">Liverpool</strain>
    </source>
</reference>
<dbReference type="InterPro" id="IPR045357">
    <property type="entry name" value="Aminopeptidase_N-like_N"/>
</dbReference>
<dbReference type="GO" id="GO:0042277">
    <property type="term" value="F:peptide binding"/>
    <property type="evidence" value="ECO:0007669"/>
    <property type="project" value="TreeGrafter"/>
</dbReference>
<organism evidence="5 6">
    <name type="scientific">Aedes aegypti</name>
    <name type="common">Yellowfever mosquito</name>
    <name type="synonym">Culex aegypti</name>
    <dbReference type="NCBI Taxonomy" id="7159"/>
    <lineage>
        <taxon>Eukaryota</taxon>
        <taxon>Metazoa</taxon>
        <taxon>Ecdysozoa</taxon>
        <taxon>Arthropoda</taxon>
        <taxon>Hexapoda</taxon>
        <taxon>Insecta</taxon>
        <taxon>Pterygota</taxon>
        <taxon>Neoptera</taxon>
        <taxon>Endopterygota</taxon>
        <taxon>Diptera</taxon>
        <taxon>Nematocera</taxon>
        <taxon>Culicoidea</taxon>
        <taxon>Culicidae</taxon>
        <taxon>Culicinae</taxon>
        <taxon>Aedini</taxon>
        <taxon>Aedes</taxon>
        <taxon>Stegomyia</taxon>
    </lineage>
</organism>
<evidence type="ECO:0000259" key="3">
    <source>
        <dbReference type="Pfam" id="PF11838"/>
    </source>
</evidence>
<dbReference type="GO" id="GO:0070006">
    <property type="term" value="F:metalloaminopeptidase activity"/>
    <property type="evidence" value="ECO:0007669"/>
    <property type="project" value="TreeGrafter"/>
</dbReference>
<dbReference type="InterPro" id="IPR001930">
    <property type="entry name" value="Peptidase_M1"/>
</dbReference>
<dbReference type="VEuPathDB" id="VectorBase:AAEL004226"/>
<dbReference type="OMA" id="NPANICY"/>
<dbReference type="Pfam" id="PF11838">
    <property type="entry name" value="ERAP1_C"/>
    <property type="match status" value="1"/>
</dbReference>
<reference evidence="5" key="1">
    <citation type="submission" date="2005-10" db="EMBL/GenBank/DDBJ databases">
        <authorList>
            <person name="Loftus B.J."/>
            <person name="Nene V.M."/>
            <person name="Hannick L.I."/>
            <person name="Bidwell S."/>
            <person name="Haas B."/>
            <person name="Amedeo P."/>
            <person name="Orvis J."/>
            <person name="Wortman J.R."/>
            <person name="White O.R."/>
            <person name="Salzberg S."/>
            <person name="Shumway M."/>
            <person name="Koo H."/>
            <person name="Zhao Y."/>
            <person name="Holmes M."/>
            <person name="Miller J."/>
            <person name="Schatz M."/>
            <person name="Pop M."/>
            <person name="Pai G."/>
            <person name="Utterback T."/>
            <person name="Rogers Y.-H."/>
            <person name="Kravitz S."/>
            <person name="Fraser C.M."/>
        </authorList>
    </citation>
    <scope>NUCLEOTIDE SEQUENCE</scope>
    <source>
        <strain evidence="5">Liverpool</strain>
    </source>
</reference>
<dbReference type="PANTHER" id="PTHR11533">
    <property type="entry name" value="PROTEASE M1 ZINC METALLOPROTEASE"/>
    <property type="match status" value="1"/>
</dbReference>
<dbReference type="PRINTS" id="PR00756">
    <property type="entry name" value="ALADIPTASE"/>
</dbReference>
<evidence type="ECO:0000313" key="6">
    <source>
        <dbReference type="Proteomes" id="UP000682892"/>
    </source>
</evidence>
<keyword evidence="2" id="KW-0732">Signal</keyword>
<proteinExistence type="inferred from homology"/>
<dbReference type="InterPro" id="IPR050344">
    <property type="entry name" value="Peptidase_M1_aminopeptidases"/>
</dbReference>
<dbReference type="SUPFAM" id="SSF55486">
    <property type="entry name" value="Metalloproteases ('zincins'), catalytic domain"/>
    <property type="match status" value="1"/>
</dbReference>
<accession>Q17DF8</accession>
<feature type="domain" description="ERAP1-like C-terminal" evidence="3">
    <location>
        <begin position="465"/>
        <end position="599"/>
    </location>
</feature>
<dbReference type="PhylomeDB" id="Q17DF8"/>
<dbReference type="eggNOG" id="KOG1046">
    <property type="taxonomic scope" value="Eukaryota"/>
</dbReference>
<dbReference type="AlphaFoldDB" id="Q17DF8"/>
<gene>
    <name evidence="5" type="ORF">AaeL_AAEL004226</name>
</gene>